<comment type="similarity">
    <text evidence="2">Belongs to the LarC family.</text>
</comment>
<dbReference type="NCBIfam" id="TIGR00299">
    <property type="entry name" value="nickel pincer cofactor biosynthesis protein LarC"/>
    <property type="match status" value="1"/>
</dbReference>
<dbReference type="Proteomes" id="UP000273278">
    <property type="component" value="Chromosome"/>
</dbReference>
<dbReference type="InterPro" id="IPR002822">
    <property type="entry name" value="Ni_insertion"/>
</dbReference>
<name>A0A3G3IF23_9ARCH</name>
<dbReference type="Gene3D" id="3.30.70.1380">
    <property type="entry name" value="Transcriptional regulatory protein pf0864 domain like"/>
    <property type="match status" value="1"/>
</dbReference>
<evidence type="ECO:0000256" key="2">
    <source>
        <dbReference type="HAMAP-Rule" id="MF_01074"/>
    </source>
</evidence>
<evidence type="ECO:0000256" key="1">
    <source>
        <dbReference type="ARBA" id="ARBA00022596"/>
    </source>
</evidence>
<dbReference type="HAMAP" id="MF_01074">
    <property type="entry name" value="LarC"/>
    <property type="match status" value="1"/>
</dbReference>
<evidence type="ECO:0000313" key="3">
    <source>
        <dbReference type="EMBL" id="AYQ54437.1"/>
    </source>
</evidence>
<dbReference type="PANTHER" id="PTHR36566:SF1">
    <property type="entry name" value="PYRIDINIUM-3,5-BISTHIOCARBOXYLIC ACID MONONUCLEOTIDE NICKEL INSERTION PROTEIN"/>
    <property type="match status" value="1"/>
</dbReference>
<dbReference type="RefSeq" id="WP_015504150.1">
    <property type="nucleotide sequence ID" value="NZ_CAYARO010000003.1"/>
</dbReference>
<dbReference type="AlphaFoldDB" id="A0A3G3IF23"/>
<protein>
    <recommendedName>
        <fullName evidence="2">Putative nickel insertion protein</fullName>
    </recommendedName>
</protein>
<organism evidence="3 4">
    <name type="scientific">Methanomethylophilus alvi</name>
    <dbReference type="NCBI Taxonomy" id="1291540"/>
    <lineage>
        <taxon>Archaea</taxon>
        <taxon>Methanobacteriati</taxon>
        <taxon>Thermoplasmatota</taxon>
        <taxon>Thermoplasmata</taxon>
        <taxon>Methanomassiliicoccales</taxon>
        <taxon>Methanomethylophilaceae</taxon>
        <taxon>Methanomethylophilus</taxon>
    </lineage>
</organism>
<dbReference type="Pfam" id="PF01969">
    <property type="entry name" value="Ni_insertion"/>
    <property type="match status" value="1"/>
</dbReference>
<dbReference type="GO" id="GO:0016829">
    <property type="term" value="F:lyase activity"/>
    <property type="evidence" value="ECO:0007669"/>
    <property type="project" value="UniProtKB-UniRule"/>
</dbReference>
<proteinExistence type="inferred from homology"/>
<dbReference type="PANTHER" id="PTHR36566">
    <property type="entry name" value="NICKEL INSERTION PROTEIN-RELATED"/>
    <property type="match status" value="1"/>
</dbReference>
<dbReference type="GeneID" id="41321045"/>
<evidence type="ECO:0000313" key="4">
    <source>
        <dbReference type="Proteomes" id="UP000273278"/>
    </source>
</evidence>
<dbReference type="GO" id="GO:0016151">
    <property type="term" value="F:nickel cation binding"/>
    <property type="evidence" value="ECO:0007669"/>
    <property type="project" value="UniProtKB-UniRule"/>
</dbReference>
<keyword evidence="1 2" id="KW-0533">Nickel</keyword>
<dbReference type="OMA" id="DMFIGAL"/>
<gene>
    <name evidence="3" type="ORF">BKD89_01210</name>
</gene>
<accession>A0A3G3IF23</accession>
<keyword evidence="2" id="KW-0456">Lyase</keyword>
<dbReference type="EMBL" id="CP017686">
    <property type="protein sequence ID" value="AYQ54437.1"/>
    <property type="molecule type" value="Genomic_DNA"/>
</dbReference>
<reference evidence="3 4" key="1">
    <citation type="submission" date="2016-10" db="EMBL/GenBank/DDBJ databases">
        <title>Complete genome of the TMA-utilizing, human hosted archaeon Methanomethylophilus alvus Gen. nov, sp. nov., strain Mx-05, derived from a pure culture.</title>
        <authorList>
            <person name="Brugere J.-F."/>
            <person name="Ben Hania W."/>
            <person name="Chaudhary P.P."/>
            <person name="Gaci N."/>
            <person name="Borrel G."/>
            <person name="Cao Van Tuat L."/>
            <person name="Fardeau M.-L."/>
            <person name="Harris H.M.B."/>
            <person name="O'Toole P.W."/>
            <person name="Ollivier B."/>
        </authorList>
    </citation>
    <scope>NUCLEOTIDE SEQUENCE [LARGE SCALE GENOMIC DNA]</scope>
    <source>
        <strain evidence="3 4">Mx-05</strain>
    </source>
</reference>
<sequence>MKTLYLECNAGASGDMILGSLTDLLKDPFEFKQMIECAGIPGITAEVTVDDQSSVAGIRVHIMVDGIEEGSKEESGHHDHHALKDVISIIGGLNVSDMVKSDAAQIYRIIAEAESNVHGKPVNEVHFHEVGALDAIADIVGVCMLIEKLAPEQIIASPLRTGFGTVSCAHGILPVPAPATAYILQGMPVYAGDEEGEFTTPTGAAIVKHFAEAYGQMPLMKFDDVGYGLGRKSFKTANMVRAYLGDVDEALPTVKEISCNIDDMTPEDIGGIIDLLMSAGALDAMITSAMMKKSRPGYILTCICREEDADELATVMLAHTSSIGLRMHTCERYEMGSSFITYRTDFGDVRIKVSEGYGLRKWKPEHEDMVKAAISSGVTVDEVRKSIHFDPDEEIGDD</sequence>